<name>A0A4Q5LE02_9BACT</name>
<feature type="transmembrane region" description="Helical" evidence="1">
    <location>
        <begin position="99"/>
        <end position="118"/>
    </location>
</feature>
<evidence type="ECO:0000313" key="2">
    <source>
        <dbReference type="EMBL" id="RYU82182.1"/>
    </source>
</evidence>
<keyword evidence="1" id="KW-1133">Transmembrane helix</keyword>
<organism evidence="2 3">
    <name type="scientific">Hymenobacter persicinus</name>
    <dbReference type="NCBI Taxonomy" id="2025506"/>
    <lineage>
        <taxon>Bacteria</taxon>
        <taxon>Pseudomonadati</taxon>
        <taxon>Bacteroidota</taxon>
        <taxon>Cytophagia</taxon>
        <taxon>Cytophagales</taxon>
        <taxon>Hymenobacteraceae</taxon>
        <taxon>Hymenobacter</taxon>
    </lineage>
</organism>
<dbReference type="RefSeq" id="WP_129920078.1">
    <property type="nucleotide sequence ID" value="NZ_SEWE01000007.1"/>
</dbReference>
<dbReference type="EMBL" id="SEWE01000007">
    <property type="protein sequence ID" value="RYU82182.1"/>
    <property type="molecule type" value="Genomic_DNA"/>
</dbReference>
<feature type="transmembrane region" description="Helical" evidence="1">
    <location>
        <begin position="70"/>
        <end position="87"/>
    </location>
</feature>
<keyword evidence="1" id="KW-0812">Transmembrane</keyword>
<feature type="transmembrane region" description="Helical" evidence="1">
    <location>
        <begin position="130"/>
        <end position="148"/>
    </location>
</feature>
<comment type="caution">
    <text evidence="2">The sequence shown here is derived from an EMBL/GenBank/DDBJ whole genome shotgun (WGS) entry which is preliminary data.</text>
</comment>
<dbReference type="AlphaFoldDB" id="A0A4Q5LE02"/>
<feature type="transmembrane region" description="Helical" evidence="1">
    <location>
        <begin position="160"/>
        <end position="182"/>
    </location>
</feature>
<feature type="transmembrane region" description="Helical" evidence="1">
    <location>
        <begin position="43"/>
        <end position="64"/>
    </location>
</feature>
<keyword evidence="3" id="KW-1185">Reference proteome</keyword>
<proteinExistence type="predicted"/>
<dbReference type="OrthoDB" id="880589at2"/>
<accession>A0A4Q5LE02</accession>
<protein>
    <submittedName>
        <fullName evidence="2">Uncharacterized protein</fullName>
    </submittedName>
</protein>
<sequence length="229" mass="26546">MPISPWLITFAEYLERASNILVLVPLGMAGWRWPHLPSALRLLACYLVFTEATLLAAALTEMYWPRWHLLVWQAFTITETLFFFRIYYLTLRVPLWRRFIVVAAPLFAAFALLDTFYLEGMHQVNAFTHVLQSALLIGLALLYFEQLLNELEVVRLEHDPLFLVSTAVVLYFSGTVLMYVFINHFLTAKDYASNQVVYTINSIVNLIQYSLFALAFWYADRKPQAPVHS</sequence>
<keyword evidence="1" id="KW-0472">Membrane</keyword>
<gene>
    <name evidence="2" type="ORF">EWM57_05215</name>
</gene>
<evidence type="ECO:0000256" key="1">
    <source>
        <dbReference type="SAM" id="Phobius"/>
    </source>
</evidence>
<dbReference type="Proteomes" id="UP000294155">
    <property type="component" value="Unassembled WGS sequence"/>
</dbReference>
<reference evidence="2 3" key="1">
    <citation type="submission" date="2019-02" db="EMBL/GenBank/DDBJ databases">
        <title>Bacterial novel species isolated from soil.</title>
        <authorList>
            <person name="Jung H.-Y."/>
        </authorList>
    </citation>
    <scope>NUCLEOTIDE SEQUENCE [LARGE SCALE GENOMIC DNA]</scope>
    <source>
        <strain evidence="2 3">1-3-3-3</strain>
    </source>
</reference>
<feature type="transmembrane region" description="Helical" evidence="1">
    <location>
        <begin position="202"/>
        <end position="219"/>
    </location>
</feature>
<evidence type="ECO:0000313" key="3">
    <source>
        <dbReference type="Proteomes" id="UP000294155"/>
    </source>
</evidence>